<protein>
    <recommendedName>
        <fullName evidence="1">N-acetyltransferase domain-containing protein</fullName>
    </recommendedName>
</protein>
<reference evidence="2 3" key="1">
    <citation type="submission" date="2017-12" db="EMBL/GenBank/DDBJ databases">
        <authorList>
            <person name="Hurst M.R.H."/>
        </authorList>
    </citation>
    <scope>NUCLEOTIDE SEQUENCE [LARGE SCALE GENOMIC DNA]</scope>
    <source>
        <strain evidence="2 3">BM15</strain>
    </source>
</reference>
<dbReference type="InterPro" id="IPR000182">
    <property type="entry name" value="GNAT_dom"/>
</dbReference>
<dbReference type="AlphaFoldDB" id="A0A2K9EBA1"/>
<dbReference type="CDD" id="cd04301">
    <property type="entry name" value="NAT_SF"/>
    <property type="match status" value="1"/>
</dbReference>
<dbReference type="SUPFAM" id="SSF55729">
    <property type="entry name" value="Acyl-CoA N-acyltransferases (Nat)"/>
    <property type="match status" value="1"/>
</dbReference>
<evidence type="ECO:0000313" key="3">
    <source>
        <dbReference type="Proteomes" id="UP000233742"/>
    </source>
</evidence>
<feature type="domain" description="N-acetyltransferase" evidence="1">
    <location>
        <begin position="1"/>
        <end position="152"/>
    </location>
</feature>
<dbReference type="GO" id="GO:0016747">
    <property type="term" value="F:acyltransferase activity, transferring groups other than amino-acyl groups"/>
    <property type="evidence" value="ECO:0007669"/>
    <property type="project" value="InterPro"/>
</dbReference>
<organism evidence="2 3">
    <name type="scientific">Paracoccus tegillarcae</name>
    <dbReference type="NCBI Taxonomy" id="1529068"/>
    <lineage>
        <taxon>Bacteria</taxon>
        <taxon>Pseudomonadati</taxon>
        <taxon>Pseudomonadota</taxon>
        <taxon>Alphaproteobacteria</taxon>
        <taxon>Rhodobacterales</taxon>
        <taxon>Paracoccaceae</taxon>
        <taxon>Paracoccus</taxon>
    </lineage>
</organism>
<evidence type="ECO:0000259" key="1">
    <source>
        <dbReference type="PROSITE" id="PS51186"/>
    </source>
</evidence>
<dbReference type="EMBL" id="CP025408">
    <property type="protein sequence ID" value="AUH32183.1"/>
    <property type="molecule type" value="Genomic_DNA"/>
</dbReference>
<keyword evidence="3" id="KW-1185">Reference proteome</keyword>
<dbReference type="Gene3D" id="3.40.630.30">
    <property type="match status" value="1"/>
</dbReference>
<dbReference type="Pfam" id="PF13673">
    <property type="entry name" value="Acetyltransf_10"/>
    <property type="match status" value="1"/>
</dbReference>
<name>A0A2K9EBA1_9RHOB</name>
<dbReference type="PANTHER" id="PTHR43451:SF1">
    <property type="entry name" value="ACETYLTRANSFERASE"/>
    <property type="match status" value="1"/>
</dbReference>
<evidence type="ECO:0000313" key="2">
    <source>
        <dbReference type="EMBL" id="AUH32183.1"/>
    </source>
</evidence>
<dbReference type="PANTHER" id="PTHR43451">
    <property type="entry name" value="ACETYLTRANSFERASE (GNAT) FAMILY PROTEIN"/>
    <property type="match status" value="1"/>
</dbReference>
<gene>
    <name evidence="2" type="ORF">CUV01_01100</name>
</gene>
<dbReference type="OrthoDB" id="9789081at2"/>
<dbReference type="KEGG" id="paro:CUV01_01100"/>
<proteinExistence type="predicted"/>
<dbReference type="Proteomes" id="UP000233742">
    <property type="component" value="Chromosome"/>
</dbReference>
<dbReference type="InterPro" id="IPR016181">
    <property type="entry name" value="Acyl_CoA_acyltransferase"/>
</dbReference>
<dbReference type="PROSITE" id="PS51186">
    <property type="entry name" value="GNAT"/>
    <property type="match status" value="1"/>
</dbReference>
<accession>A0A2K9EBA1</accession>
<dbReference type="InterPro" id="IPR052564">
    <property type="entry name" value="N-acetyltrans/Recomb-assoc"/>
</dbReference>
<sequence length="152" mass="17383">MIRWAEPGDSDALGKIMFDAIHRGDSPYSAQQRRAWLPEPYSGRAWSGRLARQRVVVAEEQGQLVGFMTMGDDGNIDLAFILPENRHHGLFRDLLDRIELAARDAGIDQLWTNASLMAEGPFKATGFVTDRTEHVERDGQKLTRFRMHKWLF</sequence>
<dbReference type="RefSeq" id="WP_101458861.1">
    <property type="nucleotide sequence ID" value="NZ_CP025408.1"/>
</dbReference>